<gene>
    <name evidence="3" type="ORF">THARTR1_04123</name>
</gene>
<comment type="similarity">
    <text evidence="1">Belongs to the peptidase S12 family.</text>
</comment>
<dbReference type="PANTHER" id="PTHR46825">
    <property type="entry name" value="D-ALANYL-D-ALANINE-CARBOXYPEPTIDASE/ENDOPEPTIDASE AMPH"/>
    <property type="match status" value="1"/>
</dbReference>
<dbReference type="InterPro" id="IPR012338">
    <property type="entry name" value="Beta-lactam/transpept-like"/>
</dbReference>
<evidence type="ECO:0000313" key="3">
    <source>
        <dbReference type="EMBL" id="PNP55599.1"/>
    </source>
</evidence>
<accession>A0A2K0UCU5</accession>
<evidence type="ECO:0000313" key="4">
    <source>
        <dbReference type="Proteomes" id="UP000236290"/>
    </source>
</evidence>
<evidence type="ECO:0000259" key="2">
    <source>
        <dbReference type="Pfam" id="PF00144"/>
    </source>
</evidence>
<dbReference type="InterPro" id="IPR050491">
    <property type="entry name" value="AmpC-like"/>
</dbReference>
<dbReference type="PANTHER" id="PTHR46825:SF9">
    <property type="entry name" value="BETA-LACTAMASE-RELATED DOMAIN-CONTAINING PROTEIN"/>
    <property type="match status" value="1"/>
</dbReference>
<feature type="domain" description="Beta-lactamase-related" evidence="2">
    <location>
        <begin position="31"/>
        <end position="210"/>
    </location>
</feature>
<evidence type="ECO:0000256" key="1">
    <source>
        <dbReference type="ARBA" id="ARBA00038215"/>
    </source>
</evidence>
<dbReference type="Proteomes" id="UP000236290">
    <property type="component" value="Unassembled WGS sequence"/>
</dbReference>
<comment type="caution">
    <text evidence="3">The sequence shown here is derived from an EMBL/GenBank/DDBJ whole genome shotgun (WGS) entry which is preliminary data.</text>
</comment>
<dbReference type="InterPro" id="IPR001466">
    <property type="entry name" value="Beta-lactam-related"/>
</dbReference>
<organism evidence="3 4">
    <name type="scientific">Trichoderma harzianum</name>
    <name type="common">Hypocrea lixii</name>
    <dbReference type="NCBI Taxonomy" id="5544"/>
    <lineage>
        <taxon>Eukaryota</taxon>
        <taxon>Fungi</taxon>
        <taxon>Dikarya</taxon>
        <taxon>Ascomycota</taxon>
        <taxon>Pezizomycotina</taxon>
        <taxon>Sordariomycetes</taxon>
        <taxon>Hypocreomycetidae</taxon>
        <taxon>Hypocreales</taxon>
        <taxon>Hypocreaceae</taxon>
        <taxon>Trichoderma</taxon>
    </lineage>
</organism>
<sequence>MGDYNIDSGANRAEAISGSPGEIVQRLDKARDAIAEILEENHIVGLASHVIFKGEIIWTANMGYRDMGEKTPVDSDTIFPIGALSQSFTAACVAQQVYRKGGLSYDNKISDFLPNLRASDATVGDLLGHRTGLQMSDHWPHMISVGRFCYNVINNKTVIPVYQNLEPRAALRSQFLHNCIGYALLGKIVSAKYADYLKENVLKPLQMSRT</sequence>
<dbReference type="Gene3D" id="3.40.710.10">
    <property type="entry name" value="DD-peptidase/beta-lactamase superfamily"/>
    <property type="match status" value="1"/>
</dbReference>
<reference evidence="3 4" key="1">
    <citation type="submission" date="2017-02" db="EMBL/GenBank/DDBJ databases">
        <title>Genomes of Trichoderma spp. with biocontrol activity.</title>
        <authorList>
            <person name="Gardiner D."/>
            <person name="Kazan K."/>
            <person name="Vos C."/>
            <person name="Harvey P."/>
        </authorList>
    </citation>
    <scope>NUCLEOTIDE SEQUENCE [LARGE SCALE GENOMIC DNA]</scope>
    <source>
        <strain evidence="3 4">Tr1</strain>
    </source>
</reference>
<dbReference type="AlphaFoldDB" id="A0A2K0UCU5"/>
<proteinExistence type="inferred from homology"/>
<dbReference type="EMBL" id="MTYI01000052">
    <property type="protein sequence ID" value="PNP55599.1"/>
    <property type="molecule type" value="Genomic_DNA"/>
</dbReference>
<dbReference type="OrthoDB" id="5946976at2759"/>
<dbReference type="SUPFAM" id="SSF56601">
    <property type="entry name" value="beta-lactamase/transpeptidase-like"/>
    <property type="match status" value="1"/>
</dbReference>
<name>A0A2K0UCU5_TRIHA</name>
<protein>
    <recommendedName>
        <fullName evidence="2">Beta-lactamase-related domain-containing protein</fullName>
    </recommendedName>
</protein>
<dbReference type="Pfam" id="PF00144">
    <property type="entry name" value="Beta-lactamase"/>
    <property type="match status" value="1"/>
</dbReference>